<dbReference type="Proteomes" id="UP001632037">
    <property type="component" value="Unassembled WGS sequence"/>
</dbReference>
<evidence type="ECO:0000256" key="3">
    <source>
        <dbReference type="ARBA" id="ARBA00023180"/>
    </source>
</evidence>
<evidence type="ECO:0000313" key="7">
    <source>
        <dbReference type="Proteomes" id="UP001632037"/>
    </source>
</evidence>
<comment type="caution">
    <text evidence="6">The sequence shown here is derived from an EMBL/GenBank/DDBJ whole genome shotgun (WGS) entry which is preliminary data.</text>
</comment>
<proteinExistence type="predicted"/>
<dbReference type="PANTHER" id="PTHR31361">
    <property type="entry name" value="BETA-GLUCAN SYNTHESIS-ASSOCIATED PROTEIN KRE6-RELATED"/>
    <property type="match status" value="1"/>
</dbReference>
<evidence type="ECO:0000256" key="2">
    <source>
        <dbReference type="ARBA" id="ARBA00023136"/>
    </source>
</evidence>
<dbReference type="EMBL" id="JBIMZQ010000007">
    <property type="protein sequence ID" value="KAL3670076.1"/>
    <property type="molecule type" value="Genomic_DNA"/>
</dbReference>
<feature type="region of interest" description="Disordered" evidence="5">
    <location>
        <begin position="100"/>
        <end position="121"/>
    </location>
</feature>
<gene>
    <name evidence="6" type="ORF">V7S43_004392</name>
</gene>
<evidence type="ECO:0000256" key="5">
    <source>
        <dbReference type="SAM" id="MobiDB-lite"/>
    </source>
</evidence>
<reference evidence="6 7" key="1">
    <citation type="submission" date="2024-09" db="EMBL/GenBank/DDBJ databases">
        <title>Genome sequencing and assembly of Phytophthora oleae, isolate VK10A, causative agent of rot of olive drupes.</title>
        <authorList>
            <person name="Conti Taguali S."/>
            <person name="Riolo M."/>
            <person name="La Spada F."/>
            <person name="Cacciola S.O."/>
            <person name="Dionisio G."/>
        </authorList>
    </citation>
    <scope>NUCLEOTIDE SEQUENCE [LARGE SCALE GENOMIC DNA]</scope>
    <source>
        <strain evidence="6 7">VK10A</strain>
    </source>
</reference>
<evidence type="ECO:0000256" key="1">
    <source>
        <dbReference type="ARBA" id="ARBA00004370"/>
    </source>
</evidence>
<evidence type="ECO:0008006" key="8">
    <source>
        <dbReference type="Google" id="ProtNLM"/>
    </source>
</evidence>
<evidence type="ECO:0000313" key="6">
    <source>
        <dbReference type="EMBL" id="KAL3670076.1"/>
    </source>
</evidence>
<comment type="subcellular location">
    <subcellularLocation>
        <location evidence="1">Membrane</location>
    </subcellularLocation>
</comment>
<keyword evidence="4" id="KW-0961">Cell wall biogenesis/degradation</keyword>
<dbReference type="AlphaFoldDB" id="A0ABD3FWM5"/>
<evidence type="ECO:0000256" key="4">
    <source>
        <dbReference type="ARBA" id="ARBA00023316"/>
    </source>
</evidence>
<dbReference type="GO" id="GO:0071555">
    <property type="term" value="P:cell wall organization"/>
    <property type="evidence" value="ECO:0007669"/>
    <property type="project" value="UniProtKB-KW"/>
</dbReference>
<dbReference type="GO" id="GO:0016020">
    <property type="term" value="C:membrane"/>
    <property type="evidence" value="ECO:0007669"/>
    <property type="project" value="UniProtKB-SubCell"/>
</dbReference>
<keyword evidence="2" id="KW-0472">Membrane</keyword>
<organism evidence="6 7">
    <name type="scientific">Phytophthora oleae</name>
    <dbReference type="NCBI Taxonomy" id="2107226"/>
    <lineage>
        <taxon>Eukaryota</taxon>
        <taxon>Sar</taxon>
        <taxon>Stramenopiles</taxon>
        <taxon>Oomycota</taxon>
        <taxon>Peronosporomycetes</taxon>
        <taxon>Peronosporales</taxon>
        <taxon>Peronosporaceae</taxon>
        <taxon>Phytophthora</taxon>
    </lineage>
</organism>
<dbReference type="InterPro" id="IPR005629">
    <property type="entry name" value="Skn1/Kre6/Sbg1"/>
</dbReference>
<keyword evidence="7" id="KW-1185">Reference proteome</keyword>
<protein>
    <recommendedName>
        <fullName evidence="8">Peptidase S1 domain-containing protein</fullName>
    </recommendedName>
</protein>
<accession>A0ABD3FWM5</accession>
<sequence>MIDVPMTTTRKIVVLRPSYGASNYCQQDSSKKQDYDTVAASVKTGVTENTCSGDTCPASADVNGDFGLVDDTKTSHWGINSNGTCYPLLNSYLGAYLRNPDDTDDNCESPRNSNRVGHGDVRRMLDGNPIFEVMTDAS</sequence>
<keyword evidence="3" id="KW-0325">Glycoprotein</keyword>
<name>A0ABD3FWM5_9STRA</name>
<dbReference type="PANTHER" id="PTHR31361:SF1">
    <property type="entry name" value="BETA-GLUCAN SYNTHESIS-ASSOCIATED PROTEIN KRE6-RELATED"/>
    <property type="match status" value="1"/>
</dbReference>